<keyword evidence="3" id="KW-1185">Reference proteome</keyword>
<dbReference type="PANTHER" id="PTHR33099:SF7">
    <property type="entry name" value="MYND-TYPE DOMAIN-CONTAINING PROTEIN"/>
    <property type="match status" value="1"/>
</dbReference>
<dbReference type="PANTHER" id="PTHR33099">
    <property type="entry name" value="FE2OG DIOXYGENASE DOMAIN-CONTAINING PROTEIN"/>
    <property type="match status" value="1"/>
</dbReference>
<evidence type="ECO:0000256" key="1">
    <source>
        <dbReference type="SAM" id="MobiDB-lite"/>
    </source>
</evidence>
<gene>
    <name evidence="2" type="ORF">SISNIDRAFT_470274</name>
</gene>
<reference evidence="2 3" key="1">
    <citation type="journal article" date="2016" name="Mol. Biol. Evol.">
        <title>Comparative Genomics of Early-Diverging Mushroom-Forming Fungi Provides Insights into the Origins of Lignocellulose Decay Capabilities.</title>
        <authorList>
            <person name="Nagy L.G."/>
            <person name="Riley R."/>
            <person name="Tritt A."/>
            <person name="Adam C."/>
            <person name="Daum C."/>
            <person name="Floudas D."/>
            <person name="Sun H."/>
            <person name="Yadav J.S."/>
            <person name="Pangilinan J."/>
            <person name="Larsson K.H."/>
            <person name="Matsuura K."/>
            <person name="Barry K."/>
            <person name="Labutti K."/>
            <person name="Kuo R."/>
            <person name="Ohm R.A."/>
            <person name="Bhattacharya S.S."/>
            <person name="Shirouzu T."/>
            <person name="Yoshinaga Y."/>
            <person name="Martin F.M."/>
            <person name="Grigoriev I.V."/>
            <person name="Hibbett D.S."/>
        </authorList>
    </citation>
    <scope>NUCLEOTIDE SEQUENCE [LARGE SCALE GENOMIC DNA]</scope>
    <source>
        <strain evidence="2 3">HHB9708</strain>
    </source>
</reference>
<feature type="region of interest" description="Disordered" evidence="1">
    <location>
        <begin position="502"/>
        <end position="521"/>
    </location>
</feature>
<protein>
    <recommendedName>
        <fullName evidence="4">Fe2OG dioxygenase domain-containing protein</fullName>
    </recommendedName>
</protein>
<organism evidence="2 3">
    <name type="scientific">Sistotremastrum niveocremeum HHB9708</name>
    <dbReference type="NCBI Taxonomy" id="1314777"/>
    <lineage>
        <taxon>Eukaryota</taxon>
        <taxon>Fungi</taxon>
        <taxon>Dikarya</taxon>
        <taxon>Basidiomycota</taxon>
        <taxon>Agaricomycotina</taxon>
        <taxon>Agaricomycetes</taxon>
        <taxon>Sistotremastrales</taxon>
        <taxon>Sistotremastraceae</taxon>
        <taxon>Sertulicium</taxon>
        <taxon>Sertulicium niveocremeum</taxon>
    </lineage>
</organism>
<dbReference type="Proteomes" id="UP000076722">
    <property type="component" value="Unassembled WGS sequence"/>
</dbReference>
<evidence type="ECO:0008006" key="4">
    <source>
        <dbReference type="Google" id="ProtNLM"/>
    </source>
</evidence>
<proteinExistence type="predicted"/>
<name>A0A164P1T5_9AGAM</name>
<accession>A0A164P1T5</accession>
<dbReference type="STRING" id="1314777.A0A164P1T5"/>
<evidence type="ECO:0000313" key="3">
    <source>
        <dbReference type="Proteomes" id="UP000076722"/>
    </source>
</evidence>
<dbReference type="AlphaFoldDB" id="A0A164P1T5"/>
<dbReference type="EMBL" id="KV419438">
    <property type="protein sequence ID" value="KZS88271.1"/>
    <property type="molecule type" value="Genomic_DNA"/>
</dbReference>
<dbReference type="OrthoDB" id="27483at2759"/>
<sequence>MKSKEHLLKTITSSTKFEELRLAMEATKETPVFVEGTWNFNSEFVLWYKDGETSKKITFPNFDEVELKRLSDACQPATRGITSFRKLDNQDFTINTGYTLYEMISHGVRRLLGVPYEGKNFTAELDQLQVYGPGSFREQNPNALTNADAFGTFVLVLPTERKGGDVLLCASEGVQGDVLRAPESVQVPDSHGSVSLVSWAAFWKGANHEVKPVSVGYQVVLTFNLSFSDSPPPIIASRVAPEAPALFDALRNSLADPTFLPLGGFLGFGLKHKYAFTKDSELQDFRTHLKGCDGSIVNVGDSFGLKLSLRAFYDAGDYGCGKASEKRWLMTEKILCLGDCEGIPEDMIAECLENFGDMEADIIMEPDPTVNFVVHRGFFRSEVRSWRGDNPSVLKIVELCDVGTAVHKKVLEPESKECQGDEGDFSQVVSSSDASNQAVYRASPREPFDEALVINWVAPMNRSNPIGFPLDHSHRPGVMGHPFGSINLILEIPPLESRQRQIQNASGDQGLADLNGTQSNV</sequence>
<evidence type="ECO:0000313" key="2">
    <source>
        <dbReference type="EMBL" id="KZS88271.1"/>
    </source>
</evidence>